<organism evidence="2 3">
    <name type="scientific">Mycena venus</name>
    <dbReference type="NCBI Taxonomy" id="2733690"/>
    <lineage>
        <taxon>Eukaryota</taxon>
        <taxon>Fungi</taxon>
        <taxon>Dikarya</taxon>
        <taxon>Basidiomycota</taxon>
        <taxon>Agaricomycotina</taxon>
        <taxon>Agaricomycetes</taxon>
        <taxon>Agaricomycetidae</taxon>
        <taxon>Agaricales</taxon>
        <taxon>Marasmiineae</taxon>
        <taxon>Mycenaceae</taxon>
        <taxon>Mycena</taxon>
    </lineage>
</organism>
<sequence>MSTLPEDTPMLDPPSDNDNDPMTEGSKGRKRRRESTPGSAANGGQPSGGGAGGGLQVGVLGVVQERRQLQAKGKRKGKSYSMPLAKVPERAKGTRVALQLHSRLLTGCLSQNALPRADVKDLIAVFDQRFEGVPNIVDHVEELAQRTAPEMTKALEVHNAAVRELAKGTSRIAAQAVQVDVSHLAMAFGFVAKAGLTASFIFGYFTKLVRKDLRRPGSVEEDNALNPVYSRRLRLGKACYKQLKSEGFRQAVLRLAYEVECHSDDEAAPPQTVTRGVTHLINGKEGHNKQVTTLLRGAQERWNAVCARAGKRIARVGIDRQEDNLPRGPSLVSHKLPKDVPIDFFTPEFFNALTIKEQAMYMDNGIALLLPESFEPVKDWKTLDEKEFMEKFGNKVLELYQLLTEEEIENAMDEDSDDDAGDRST</sequence>
<dbReference type="Proteomes" id="UP000620124">
    <property type="component" value="Unassembled WGS sequence"/>
</dbReference>
<protein>
    <submittedName>
        <fullName evidence="2">Uncharacterized protein</fullName>
    </submittedName>
</protein>
<proteinExistence type="predicted"/>
<gene>
    <name evidence="2" type="ORF">MVEN_01436000</name>
</gene>
<feature type="compositionally biased region" description="Gly residues" evidence="1">
    <location>
        <begin position="45"/>
        <end position="56"/>
    </location>
</feature>
<dbReference type="EMBL" id="JACAZI010000011">
    <property type="protein sequence ID" value="KAF7349138.1"/>
    <property type="molecule type" value="Genomic_DNA"/>
</dbReference>
<name>A0A8H7CVR1_9AGAR</name>
<comment type="caution">
    <text evidence="2">The sequence shown here is derived from an EMBL/GenBank/DDBJ whole genome shotgun (WGS) entry which is preliminary data.</text>
</comment>
<evidence type="ECO:0000313" key="3">
    <source>
        <dbReference type="Proteomes" id="UP000620124"/>
    </source>
</evidence>
<keyword evidence="3" id="KW-1185">Reference proteome</keyword>
<dbReference type="OrthoDB" id="3056461at2759"/>
<evidence type="ECO:0000313" key="2">
    <source>
        <dbReference type="EMBL" id="KAF7349138.1"/>
    </source>
</evidence>
<reference evidence="2" key="1">
    <citation type="submission" date="2020-05" db="EMBL/GenBank/DDBJ databases">
        <title>Mycena genomes resolve the evolution of fungal bioluminescence.</title>
        <authorList>
            <person name="Tsai I.J."/>
        </authorList>
    </citation>
    <scope>NUCLEOTIDE SEQUENCE</scope>
    <source>
        <strain evidence="2">CCC161011</strain>
    </source>
</reference>
<evidence type="ECO:0000256" key="1">
    <source>
        <dbReference type="SAM" id="MobiDB-lite"/>
    </source>
</evidence>
<dbReference type="AlphaFoldDB" id="A0A8H7CVR1"/>
<feature type="region of interest" description="Disordered" evidence="1">
    <location>
        <begin position="1"/>
        <end position="56"/>
    </location>
</feature>
<accession>A0A8H7CVR1</accession>